<evidence type="ECO:0000256" key="6">
    <source>
        <dbReference type="ARBA" id="ARBA00023242"/>
    </source>
</evidence>
<dbReference type="InParanoid" id="A0A218ZC71"/>
<dbReference type="PANTHER" id="PTHR36206:SF4">
    <property type="entry name" value="HYPOTHETICAL CONSERVED PROTEIN (EUROFUNG)-RELATED"/>
    <property type="match status" value="1"/>
</dbReference>
<reference evidence="8 9" key="1">
    <citation type="submission" date="2017-04" db="EMBL/GenBank/DDBJ databases">
        <title>Draft genome sequence of Marssonina coronaria NL1: causal agent of apple blotch.</title>
        <authorList>
            <person name="Cheng Q."/>
        </authorList>
    </citation>
    <scope>NUCLEOTIDE SEQUENCE [LARGE SCALE GENOMIC DNA]</scope>
    <source>
        <strain evidence="8 9">NL1</strain>
    </source>
</reference>
<dbReference type="Proteomes" id="UP000242519">
    <property type="component" value="Unassembled WGS sequence"/>
</dbReference>
<comment type="caution">
    <text evidence="8">The sequence shown here is derived from an EMBL/GenBank/DDBJ whole genome shotgun (WGS) entry which is preliminary data.</text>
</comment>
<dbReference type="InterPro" id="IPR052360">
    <property type="entry name" value="Transcr_Regulatory_Proteins"/>
</dbReference>
<keyword evidence="9" id="KW-1185">Reference proteome</keyword>
<evidence type="ECO:0000256" key="7">
    <source>
        <dbReference type="SAM" id="MobiDB-lite"/>
    </source>
</evidence>
<dbReference type="OrthoDB" id="3598904at2759"/>
<evidence type="ECO:0000256" key="5">
    <source>
        <dbReference type="ARBA" id="ARBA00023163"/>
    </source>
</evidence>
<dbReference type="STRING" id="503106.A0A218ZC71"/>
<accession>A0A218ZC71</accession>
<keyword evidence="4" id="KW-0238">DNA-binding</keyword>
<evidence type="ECO:0000256" key="3">
    <source>
        <dbReference type="ARBA" id="ARBA00023015"/>
    </source>
</evidence>
<evidence type="ECO:0000256" key="1">
    <source>
        <dbReference type="ARBA" id="ARBA00022723"/>
    </source>
</evidence>
<keyword evidence="5" id="KW-0804">Transcription</keyword>
<protein>
    <submittedName>
        <fullName evidence="8">Transcription factor Cys</fullName>
    </submittedName>
</protein>
<dbReference type="GO" id="GO:0003677">
    <property type="term" value="F:DNA binding"/>
    <property type="evidence" value="ECO:0007669"/>
    <property type="project" value="UniProtKB-KW"/>
</dbReference>
<keyword evidence="3" id="KW-0805">Transcription regulation</keyword>
<evidence type="ECO:0000313" key="8">
    <source>
        <dbReference type="EMBL" id="OWP04875.1"/>
    </source>
</evidence>
<dbReference type="GO" id="GO:0046872">
    <property type="term" value="F:metal ion binding"/>
    <property type="evidence" value="ECO:0007669"/>
    <property type="project" value="UniProtKB-KW"/>
</dbReference>
<dbReference type="AlphaFoldDB" id="A0A218ZC71"/>
<proteinExistence type="predicted"/>
<dbReference type="PANTHER" id="PTHR36206">
    <property type="entry name" value="ASPERCRYPTIN BIOSYNTHESIS CLUSTER-SPECIFIC TRANSCRIPTION REGULATOR ATNN-RELATED"/>
    <property type="match status" value="1"/>
</dbReference>
<feature type="region of interest" description="Disordered" evidence="7">
    <location>
        <begin position="145"/>
        <end position="186"/>
    </location>
</feature>
<evidence type="ECO:0000313" key="9">
    <source>
        <dbReference type="Proteomes" id="UP000242519"/>
    </source>
</evidence>
<feature type="compositionally biased region" description="Polar residues" evidence="7">
    <location>
        <begin position="150"/>
        <end position="168"/>
    </location>
</feature>
<gene>
    <name evidence="8" type="ORF">B2J93_4201</name>
</gene>
<evidence type="ECO:0000256" key="4">
    <source>
        <dbReference type="ARBA" id="ARBA00023125"/>
    </source>
</evidence>
<name>A0A218ZC71_9HELO</name>
<keyword evidence="6" id="KW-0539">Nucleus</keyword>
<organism evidence="8 9">
    <name type="scientific">Diplocarpon coronariae</name>
    <dbReference type="NCBI Taxonomy" id="2795749"/>
    <lineage>
        <taxon>Eukaryota</taxon>
        <taxon>Fungi</taxon>
        <taxon>Dikarya</taxon>
        <taxon>Ascomycota</taxon>
        <taxon>Pezizomycotina</taxon>
        <taxon>Leotiomycetes</taxon>
        <taxon>Helotiales</taxon>
        <taxon>Drepanopezizaceae</taxon>
        <taxon>Diplocarpon</taxon>
    </lineage>
</organism>
<keyword evidence="2" id="KW-0862">Zinc</keyword>
<keyword evidence="1" id="KW-0479">Metal-binding</keyword>
<sequence length="294" mass="31879">MSEDFVPEFKYIVKTYARLVASQDITLLPRDPRFSSDTGIVPPLHATASKCRNSAIRREAINQLSSSPRQDGMWDGVLSARALASSLRGGWSETASIARDTSSGLVGLSQPTASCGGYAIGWERGRRISEVVDEVRREHEIYGPGAQRHATLSTSNTRGSGNGISNAQGKGARETKRSKTTDQVNERGRLGRAVPDENRVQLTAVDFHIPTIKIPTTRTPNRTGAHADSVHLSGRKKRGTQMLFSTKENLAELAGRQDGEETAGQGAAQRSLKVESKQDNCISLIPTVHITSDM</sequence>
<dbReference type="EMBL" id="MZNU01000091">
    <property type="protein sequence ID" value="OWP04875.1"/>
    <property type="molecule type" value="Genomic_DNA"/>
</dbReference>
<evidence type="ECO:0000256" key="2">
    <source>
        <dbReference type="ARBA" id="ARBA00022833"/>
    </source>
</evidence>
<feature type="compositionally biased region" description="Basic and acidic residues" evidence="7">
    <location>
        <begin position="171"/>
        <end position="186"/>
    </location>
</feature>